<reference evidence="2 3" key="1">
    <citation type="submission" date="2021-03" db="EMBL/GenBank/DDBJ databases">
        <title>Genomic Encyclopedia of Type Strains, Phase IV (KMG-IV): sequencing the most valuable type-strain genomes for metagenomic binning, comparative biology and taxonomic classification.</title>
        <authorList>
            <person name="Goeker M."/>
        </authorList>
    </citation>
    <scope>NUCLEOTIDE SEQUENCE [LARGE SCALE GENOMIC DNA]</scope>
    <source>
        <strain evidence="2 3">DSM 6139</strain>
    </source>
</reference>
<comment type="caution">
    <text evidence="2">The sequence shown here is derived from an EMBL/GenBank/DDBJ whole genome shotgun (WGS) entry which is preliminary data.</text>
</comment>
<keyword evidence="1" id="KW-0812">Transmembrane</keyword>
<name>A0ABS4G6K7_9CLOT</name>
<dbReference type="InterPro" id="IPR010178">
    <property type="entry name" value="Lit"/>
</dbReference>
<evidence type="ECO:0000313" key="3">
    <source>
        <dbReference type="Proteomes" id="UP001519271"/>
    </source>
</evidence>
<dbReference type="Proteomes" id="UP001519271">
    <property type="component" value="Unassembled WGS sequence"/>
</dbReference>
<keyword evidence="3" id="KW-1185">Reference proteome</keyword>
<protein>
    <submittedName>
        <fullName evidence="2">Integral membrane protein (TIGR01906 family)</fullName>
    </submittedName>
</protein>
<dbReference type="NCBIfam" id="TIGR01906">
    <property type="entry name" value="integ_TIGR01906"/>
    <property type="match status" value="1"/>
</dbReference>
<evidence type="ECO:0000313" key="2">
    <source>
        <dbReference type="EMBL" id="MBP1920156.1"/>
    </source>
</evidence>
<feature type="transmembrane region" description="Helical" evidence="1">
    <location>
        <begin position="95"/>
        <end position="113"/>
    </location>
</feature>
<accession>A0ABS4G6K7</accession>
<feature type="transmembrane region" description="Helical" evidence="1">
    <location>
        <begin position="125"/>
        <end position="151"/>
    </location>
</feature>
<sequence>MKKLAAAIAALTLAIFIVTFSVVAVLNFRPAYYLQIPKIAAENPKYTQETIRTNYDILINYQSPLGPDKLVLDGIPMSENGEFHFYEVKLIFNKVFWAMTITFLLSVAFFIGFKRKKNLGYMKWSGLLTVLIPFSLAIPFILDFSTAFVVFHELAFSNDFWLFDPAVDPIINILPEWFFMQEAFLIIGLIMLLAILQLAIGFRKGKDERISYDPRNFMLK</sequence>
<keyword evidence="1" id="KW-0472">Membrane</keyword>
<gene>
    <name evidence="2" type="ORF">J2Z34_002654</name>
</gene>
<evidence type="ECO:0000256" key="1">
    <source>
        <dbReference type="SAM" id="Phobius"/>
    </source>
</evidence>
<keyword evidence="1" id="KW-1133">Transmembrane helix</keyword>
<dbReference type="EMBL" id="JAGGKC010000025">
    <property type="protein sequence ID" value="MBP1920156.1"/>
    <property type="molecule type" value="Genomic_DNA"/>
</dbReference>
<feature type="transmembrane region" description="Helical" evidence="1">
    <location>
        <begin position="183"/>
        <end position="202"/>
    </location>
</feature>
<proteinExistence type="predicted"/>
<organism evidence="2 3">
    <name type="scientific">Youngiibacter multivorans</name>
    <dbReference type="NCBI Taxonomy" id="937251"/>
    <lineage>
        <taxon>Bacteria</taxon>
        <taxon>Bacillati</taxon>
        <taxon>Bacillota</taxon>
        <taxon>Clostridia</taxon>
        <taxon>Eubacteriales</taxon>
        <taxon>Clostridiaceae</taxon>
        <taxon>Youngiibacter</taxon>
    </lineage>
</organism>
<dbReference type="RefSeq" id="WP_209460336.1">
    <property type="nucleotide sequence ID" value="NZ_JAGGKC010000025.1"/>
</dbReference>
<dbReference type="Pfam" id="PF07314">
    <property type="entry name" value="Lit"/>
    <property type="match status" value="1"/>
</dbReference>